<accession>A0A9W7EXF1</accession>
<evidence type="ECO:0000259" key="7">
    <source>
        <dbReference type="SMART" id="SM00004"/>
    </source>
</evidence>
<keyword evidence="3" id="KW-0325">Glycoprotein</keyword>
<feature type="chain" id="PRO_5040922498" description="LNR domain-containing protein" evidence="6">
    <location>
        <begin position="25"/>
        <end position="2675"/>
    </location>
</feature>
<feature type="signal peptide" evidence="6">
    <location>
        <begin position="1"/>
        <end position="24"/>
    </location>
</feature>
<dbReference type="SMART" id="SM00004">
    <property type="entry name" value="NL"/>
    <property type="match status" value="4"/>
</dbReference>
<comment type="caution">
    <text evidence="8">The sequence shown here is derived from an EMBL/GenBank/DDBJ whole genome shotgun (WGS) entry which is preliminary data.</text>
</comment>
<evidence type="ECO:0000256" key="2">
    <source>
        <dbReference type="ARBA" id="ARBA00023157"/>
    </source>
</evidence>
<gene>
    <name evidence="8" type="ORF">TrVE_jg9091</name>
</gene>
<proteinExistence type="predicted"/>
<dbReference type="Proteomes" id="UP001165160">
    <property type="component" value="Unassembled WGS sequence"/>
</dbReference>
<evidence type="ECO:0000256" key="4">
    <source>
        <dbReference type="SAM" id="MobiDB-lite"/>
    </source>
</evidence>
<evidence type="ECO:0000256" key="3">
    <source>
        <dbReference type="ARBA" id="ARBA00023180"/>
    </source>
</evidence>
<keyword evidence="5" id="KW-1133">Transmembrane helix</keyword>
<evidence type="ECO:0000256" key="6">
    <source>
        <dbReference type="SAM" id="SignalP"/>
    </source>
</evidence>
<feature type="domain" description="LNR" evidence="7">
    <location>
        <begin position="2008"/>
        <end position="2053"/>
    </location>
</feature>
<feature type="domain" description="LNR" evidence="7">
    <location>
        <begin position="2234"/>
        <end position="2273"/>
    </location>
</feature>
<feature type="transmembrane region" description="Helical" evidence="5">
    <location>
        <begin position="2606"/>
        <end position="2628"/>
    </location>
</feature>
<keyword evidence="2" id="KW-1015">Disulfide bond</keyword>
<evidence type="ECO:0000313" key="9">
    <source>
        <dbReference type="Proteomes" id="UP001165160"/>
    </source>
</evidence>
<dbReference type="Gene3D" id="3.30.300.320">
    <property type="match status" value="2"/>
</dbReference>
<dbReference type="InterPro" id="IPR000800">
    <property type="entry name" value="Notch_dom"/>
</dbReference>
<evidence type="ECO:0000256" key="5">
    <source>
        <dbReference type="SAM" id="Phobius"/>
    </source>
</evidence>
<evidence type="ECO:0000313" key="8">
    <source>
        <dbReference type="EMBL" id="GMH95343.1"/>
    </source>
</evidence>
<dbReference type="EMBL" id="BRXX01000166">
    <property type="protein sequence ID" value="GMH95343.1"/>
    <property type="molecule type" value="Genomic_DNA"/>
</dbReference>
<keyword evidence="1" id="KW-0677">Repeat</keyword>
<feature type="region of interest" description="Disordered" evidence="4">
    <location>
        <begin position="2567"/>
        <end position="2602"/>
    </location>
</feature>
<evidence type="ECO:0000256" key="1">
    <source>
        <dbReference type="ARBA" id="ARBA00022737"/>
    </source>
</evidence>
<protein>
    <recommendedName>
        <fullName evidence="7">LNR domain-containing protein</fullName>
    </recommendedName>
</protein>
<reference evidence="9" key="1">
    <citation type="journal article" date="2023" name="Commun. Biol.">
        <title>Genome analysis of Parmales, the sister group of diatoms, reveals the evolutionary specialization of diatoms from phago-mixotrophs to photoautotrophs.</title>
        <authorList>
            <person name="Ban H."/>
            <person name="Sato S."/>
            <person name="Yoshikawa S."/>
            <person name="Yamada K."/>
            <person name="Nakamura Y."/>
            <person name="Ichinomiya M."/>
            <person name="Sato N."/>
            <person name="Blanc-Mathieu R."/>
            <person name="Endo H."/>
            <person name="Kuwata A."/>
            <person name="Ogata H."/>
        </authorList>
    </citation>
    <scope>NUCLEOTIDE SEQUENCE [LARGE SCALE GENOMIC DNA]</scope>
    <source>
        <strain evidence="9">NIES 3699</strain>
    </source>
</reference>
<feature type="region of interest" description="Disordered" evidence="4">
    <location>
        <begin position="977"/>
        <end position="1020"/>
    </location>
</feature>
<feature type="domain" description="LNR" evidence="7">
    <location>
        <begin position="2442"/>
        <end position="2480"/>
    </location>
</feature>
<sequence length="2675" mass="288562">MLLSMGQFLASILLLAIFISTSASKEIRQPLHPSHHAVRDFHVPPRDLIRSVKSGQSFYNSIWSHTDQGDYFVEYYAHPRSNVIDADLVHDQIRSVEPLQLYHLERFGLENVDLEELEVDLTDEVDDAVTLVIEGPCEGMSDAGVKVGSMLIGTSDASWDDLVQGGPPRRVLMQNDHGLKISHTITRVVPVPNDSTWCWYMASEMEAKHGFETSNFRMDINASTTAEIKRRQQKRLDGNFDENFNPIEDFVCDRRDCDGNCMPPSVFEFFLADGECDEGKFGYNLNCEEYDFDQGDCDDHTRRLWLMSQDFSAFEFNANENKPMPNGADESPLPLGRGVSCVDCWGYLGGYVKVELDLDSECGFKGVKKCMGWGCVDGRCTGWRCKELTIPKPYCKPLNDKYEVGVGGQSSMNMNLAVNPPFDNVDFDLPSVEIMSWPGTKCYDTPAKSRYFNPIRAFTGRSPFCRKKKGAHDTYSLASFAGGLIHFGMSPSIGIGASIEGMQGGGGKDVPTYWQDSQGNTCEDYALHSYASNHGWCANKNYLTGTDGKKASEACCACGGGECFSATFQANSHADLHLGFRATKEGNWNSYNERTPFSYSSEHSYKSGSEPLSFDLIAKPYFRVDFDLSLGSFDVSLGWLKGAEIEGLAAKSYVQIEPELSIRFNENLPDSTGRKLSSGASDEAPSHQRINILSPSGGEHFATWDSDGVQTSIPVRFSIHDLDTALVSGNQKVIANLKNEEVFGNGTHLHMWEWVGDLSTCTKLTPCGFDWDVPLDQRISKCFSSACSGDDETYQHCDKFYIELFWERDFEVDDVSDPFFIVAHSPFDGLIDSPKENECHEISSPLKITWDPDHKAFWKFNETSLSKQSIENVHLNLVALTCTSHCDEAHPRFVRMLTKCDGAKRTDCSVANTGSYSVDNLEEILMGMADGIASDDGLEFMIEIEAAKSGNLQSSNVGTFKLKKDCEPNKRLLMEQRASLGRDPFNKRTLASHPSFEKSAKEGQRPIVQKSRSPSKKDILKKYKRTEGAQTKLKVINNKINMMKLDDMVEERKYSRELSSGPSSCGHGKVLYTLTMTDSYGDGWNGNSFTLKNKVTNVLLMDGVTFSSGSESIKNVCVPDGSYEARAGGGRYTNEISWSFSKTSSGVVLAQADETNIKDFSVTNFASTSSTGTSNTGQLSKDSFSVKYEGATKVLATVGADSLTFGPITFPWLGEVFSEVVIWESDCETGDIQGTSSSHLYGVCDKTCGECSDNRRLVEEVNRPSSNEIRKIVAKKTQAMKKVDKRRKLTECGYKAVLIDSFGDGWNGAELSIEDLGYTGLTFSSGSSHEVCLGTPETGCYIAYAEGGSYPSEVSFEIHDASGTVVVSAGPEEDANLCVGGATIDEDDDDTPSSSGGSSSGDCGYKAVLLDSYGDGWNGAELSIEDLGYTGLTFSSGSSHEVCLGTPETGCYIAYAEGGSYPSEVSFEIHDASGTVVVSAGPEEDANLCVGGATIDEDDDDTPSSSGGSSSGDCGHIAIMMDSFGDGWNGAELSFTDESGAVLVSGLTVGSGSHHEVCLGPLLPSAGCFVAAVSDGSYPNEVSWEIQDPSGAVLAYETAGASANVCFGGASSGTSGNEGQSNGGAATFDVSFDLLDSFGDGWNGAWLIVLDASTNSAVYSGQTIDTGYSKTVTLSFTTGCYTVKTSPGDYPSENSWVARLDGDTLAAASGTDEALMCVNDYSTLTLAPTMTPVTSSPTSTSCSRTDCSGNCVDATLLHWFADGFCDDGTWGLDLNCAEANFDDGDCSASTSSSGCSTYDCDSHCADGFSSLKGDGTCDWGAFGANFDCEEHNYDDRDCVVATADDDDGGSESCTQYDCIGQCADEYLAYDWVGDGSCDDGSYGSHLNCATFENDGGDCDEVNRLEKPSCISSCAPNIILSAVDACSKESLEADDCSQSCHPADWVDVGTFISSTYFCTELVDEVEGASNQDEDLSWDVEEACTDDCDLTSLEACNPAFLSLSCLSDCDQDTVSEISSFINSGCIHSDYIGDGYCDNDNYHNNAVQNYDGGDCCAETCVSSHFECGAAGYHCIDPAYSDAPDCHVEYPGYIADGYCDHDGPYNTKVCNYDGGDCCASSCSGAMCGTLGYDCKDENHVNEENDANSGGESAFLDCDGANAQGFQNWLGDGSCDDGAYGVNFNCEAHDFDGGDCTIACDDEWEMCGLFADDCESLFTPGKIFEHSCDETCGVCGSASTKINSLCDVSATYSLGDGYCDKSGKYNTLECDFDGGDCCEKTCTPGEFLCGSNGYECKDPSIGEDEDDSSSGGFHSTGGFHNIGGNAVAPGDAITAICDAYTIKGIISQNWLNRLYARNGNENDIWSWNNQNAEFFYDIYNGAELMKDEDQWKITSYENDGSFTTWASTAASFSSSPPTSAVWSVLLKNGNFKDETVSIECGGEIEQATSVYPNCHVENPSWVGDGHCDHCEYNTEECGFDGGDCCSETCTDTPSYSCEGNKNHCLDPSTYEYKHETLIILNCDEFYIGNGYCDEQNNNEVCNYDGGDCCEISCVSSANFICGNSSSYECVDPNPEPPLPPLGEEEEDNEVDGPTKIENDDEEEEGGSNSTIFIIGGAAGGGLLVVAAIAMIMIRRQKQARAEEAANAINAAALEKGFSFDDAGVGKDDAIISTQNRGAMI</sequence>
<keyword evidence="5" id="KW-0472">Membrane</keyword>
<feature type="domain" description="LNR" evidence="7">
    <location>
        <begin position="2510"/>
        <end position="2544"/>
    </location>
</feature>
<keyword evidence="9" id="KW-1185">Reference proteome</keyword>
<keyword evidence="6" id="KW-0732">Signal</keyword>
<keyword evidence="5" id="KW-0812">Transmembrane</keyword>
<organism evidence="8 9">
    <name type="scientific">Triparma verrucosa</name>
    <dbReference type="NCBI Taxonomy" id="1606542"/>
    <lineage>
        <taxon>Eukaryota</taxon>
        <taxon>Sar</taxon>
        <taxon>Stramenopiles</taxon>
        <taxon>Ochrophyta</taxon>
        <taxon>Bolidophyceae</taxon>
        <taxon>Parmales</taxon>
        <taxon>Triparmaceae</taxon>
        <taxon>Triparma</taxon>
    </lineage>
</organism>
<feature type="compositionally biased region" description="Basic and acidic residues" evidence="4">
    <location>
        <begin position="995"/>
        <end position="1004"/>
    </location>
</feature>
<name>A0A9W7EXF1_9STRA</name>